<dbReference type="InterPro" id="IPR027417">
    <property type="entry name" value="P-loop_NTPase"/>
</dbReference>
<evidence type="ECO:0000313" key="13">
    <source>
        <dbReference type="Proteomes" id="UP000324897"/>
    </source>
</evidence>
<dbReference type="AlphaFoldDB" id="A0A5J9UKQ7"/>
<accession>A0A5J9UKQ7</accession>
<dbReference type="InterPro" id="IPR041118">
    <property type="entry name" value="Rx_N"/>
</dbReference>
<organism evidence="12 13">
    <name type="scientific">Eragrostis curvula</name>
    <name type="common">weeping love grass</name>
    <dbReference type="NCBI Taxonomy" id="38414"/>
    <lineage>
        <taxon>Eukaryota</taxon>
        <taxon>Viridiplantae</taxon>
        <taxon>Streptophyta</taxon>
        <taxon>Embryophyta</taxon>
        <taxon>Tracheophyta</taxon>
        <taxon>Spermatophyta</taxon>
        <taxon>Magnoliopsida</taxon>
        <taxon>Liliopsida</taxon>
        <taxon>Poales</taxon>
        <taxon>Poaceae</taxon>
        <taxon>PACMAD clade</taxon>
        <taxon>Chloridoideae</taxon>
        <taxon>Eragrostideae</taxon>
        <taxon>Eragrostidinae</taxon>
        <taxon>Eragrostis</taxon>
    </lineage>
</organism>
<feature type="domain" description="Disease resistance protein winged helix" evidence="10">
    <location>
        <begin position="434"/>
        <end position="507"/>
    </location>
</feature>
<evidence type="ECO:0000256" key="7">
    <source>
        <dbReference type="SAM" id="MobiDB-lite"/>
    </source>
</evidence>
<dbReference type="Pfam" id="PF00931">
    <property type="entry name" value="NB-ARC"/>
    <property type="match status" value="1"/>
</dbReference>
<comment type="caution">
    <text evidence="12">The sequence shown here is derived from an EMBL/GenBank/DDBJ whole genome shotgun (WGS) entry which is preliminary data.</text>
</comment>
<dbReference type="PANTHER" id="PTHR23155:SF1228">
    <property type="entry name" value="NB-ARC DOMAIN CONTAINING PROTEIN, EXPRESSED"/>
    <property type="match status" value="1"/>
</dbReference>
<dbReference type="InterPro" id="IPR058922">
    <property type="entry name" value="WHD_DRP"/>
</dbReference>
<keyword evidence="6" id="KW-0175">Coiled coil</keyword>
<reference evidence="12 13" key="1">
    <citation type="journal article" date="2019" name="Sci. Rep.">
        <title>A high-quality genome of Eragrostis curvula grass provides insights into Poaceae evolution and supports new strategies to enhance forage quality.</title>
        <authorList>
            <person name="Carballo J."/>
            <person name="Santos B.A.C.M."/>
            <person name="Zappacosta D."/>
            <person name="Garbus I."/>
            <person name="Selva J.P."/>
            <person name="Gallo C.A."/>
            <person name="Diaz A."/>
            <person name="Albertini E."/>
            <person name="Caccamo M."/>
            <person name="Echenique V."/>
        </authorList>
    </citation>
    <scope>NUCLEOTIDE SEQUENCE [LARGE SCALE GENOMIC DNA]</scope>
    <source>
        <strain evidence="13">cv. Victoria</strain>
        <tissue evidence="12">Leaf</tissue>
    </source>
</reference>
<evidence type="ECO:0000256" key="6">
    <source>
        <dbReference type="ARBA" id="ARBA00023054"/>
    </source>
</evidence>
<dbReference type="EMBL" id="RWGY01000013">
    <property type="protein sequence ID" value="TVU23871.1"/>
    <property type="molecule type" value="Genomic_DNA"/>
</dbReference>
<proteinExistence type="inferred from homology"/>
<dbReference type="Proteomes" id="UP000324897">
    <property type="component" value="Chromosome 2"/>
</dbReference>
<dbReference type="FunFam" id="3.40.50.300:FF:001091">
    <property type="entry name" value="Probable disease resistance protein At1g61300"/>
    <property type="match status" value="1"/>
</dbReference>
<dbReference type="Gramene" id="TVU23871">
    <property type="protein sequence ID" value="TVU23871"/>
    <property type="gene ID" value="EJB05_26255"/>
</dbReference>
<dbReference type="GO" id="GO:0009626">
    <property type="term" value="P:plant-type hypersensitive response"/>
    <property type="evidence" value="ECO:0007669"/>
    <property type="project" value="UniProtKB-ARBA"/>
</dbReference>
<dbReference type="CDD" id="cd14798">
    <property type="entry name" value="RX-CC_like"/>
    <property type="match status" value="1"/>
</dbReference>
<dbReference type="SUPFAM" id="SSF52540">
    <property type="entry name" value="P-loop containing nucleoside triphosphate hydrolases"/>
    <property type="match status" value="1"/>
</dbReference>
<feature type="domain" description="NB-ARC" evidence="8">
    <location>
        <begin position="177"/>
        <end position="346"/>
    </location>
</feature>
<dbReference type="Pfam" id="PF18052">
    <property type="entry name" value="Rx_N"/>
    <property type="match status" value="1"/>
</dbReference>
<evidence type="ECO:0000256" key="4">
    <source>
        <dbReference type="ARBA" id="ARBA00022741"/>
    </source>
</evidence>
<dbReference type="GO" id="GO:0043531">
    <property type="term" value="F:ADP binding"/>
    <property type="evidence" value="ECO:0007669"/>
    <property type="project" value="InterPro"/>
</dbReference>
<keyword evidence="2" id="KW-0433">Leucine-rich repeat</keyword>
<feature type="region of interest" description="Disordered" evidence="7">
    <location>
        <begin position="969"/>
        <end position="1008"/>
    </location>
</feature>
<evidence type="ECO:0000259" key="8">
    <source>
        <dbReference type="Pfam" id="PF00931"/>
    </source>
</evidence>
<dbReference type="PRINTS" id="PR00364">
    <property type="entry name" value="DISEASERSIST"/>
</dbReference>
<dbReference type="InterPro" id="IPR044974">
    <property type="entry name" value="Disease_R_plants"/>
</dbReference>
<evidence type="ECO:0000259" key="9">
    <source>
        <dbReference type="Pfam" id="PF18052"/>
    </source>
</evidence>
<evidence type="ECO:0000256" key="3">
    <source>
        <dbReference type="ARBA" id="ARBA00022737"/>
    </source>
</evidence>
<evidence type="ECO:0000256" key="2">
    <source>
        <dbReference type="ARBA" id="ARBA00022614"/>
    </source>
</evidence>
<dbReference type="PANTHER" id="PTHR23155">
    <property type="entry name" value="DISEASE RESISTANCE PROTEIN RP"/>
    <property type="match status" value="1"/>
</dbReference>
<protein>
    <recommendedName>
        <fullName evidence="14">AAA+ ATPase domain-containing protein</fullName>
    </recommendedName>
</protein>
<dbReference type="Gene3D" id="1.10.10.10">
    <property type="entry name" value="Winged helix-like DNA-binding domain superfamily/Winged helix DNA-binding domain"/>
    <property type="match status" value="1"/>
</dbReference>
<dbReference type="InterPro" id="IPR002182">
    <property type="entry name" value="NB-ARC"/>
</dbReference>
<dbReference type="Gene3D" id="1.10.8.430">
    <property type="entry name" value="Helical domain of apoptotic protease-activating factors"/>
    <property type="match status" value="1"/>
</dbReference>
<dbReference type="InterPro" id="IPR042197">
    <property type="entry name" value="Apaf_helical"/>
</dbReference>
<dbReference type="Pfam" id="PF23598">
    <property type="entry name" value="LRR_14"/>
    <property type="match status" value="1"/>
</dbReference>
<evidence type="ECO:0000259" key="11">
    <source>
        <dbReference type="Pfam" id="PF23598"/>
    </source>
</evidence>
<dbReference type="InterPro" id="IPR032675">
    <property type="entry name" value="LRR_dom_sf"/>
</dbReference>
<dbReference type="GO" id="GO:0002758">
    <property type="term" value="P:innate immune response-activating signaling pathway"/>
    <property type="evidence" value="ECO:0007669"/>
    <property type="project" value="UniProtKB-ARBA"/>
</dbReference>
<feature type="domain" description="Disease resistance N-terminal" evidence="9">
    <location>
        <begin position="7"/>
        <end position="97"/>
    </location>
</feature>
<evidence type="ECO:0000259" key="10">
    <source>
        <dbReference type="Pfam" id="PF23559"/>
    </source>
</evidence>
<dbReference type="FunFam" id="1.10.10.10:FF:000322">
    <property type="entry name" value="Probable disease resistance protein At1g63360"/>
    <property type="match status" value="1"/>
</dbReference>
<sequence length="1008" mass="113117">MNLVVGAVGSVIPKLLQLLGDEYKLQRGVKKNVDSLSKELKHIHAFLSKVSDVPWDQLDEQVQEWASEIREASYDMEDIIDTFLVSVEGCEPTGRSKLKHTMNKMANVFSFSKGKARHDVGSAIQDIMKKLHEVADRRARYKIDDLVVKSSATTSTFDPRLKAMYKEVASLVGIEETSKKLISMLSARGDDVAGRKKIVSIVGTGGLGKTTLAKAVYDKLKENFDCAAFVPVGRNPSMIKVLMDILYELDKVKYADIHTKNRDERQLIDDIREFLVNKRYFIVIDDIWENESWEETIECSLLENSRSRIIITTRNSTVAENIGDEVYKIQPLSDDNSKKLFYARVLGDEEKCLNNQPDEINNKILKKCGGIPLAIITMASLLVGKPREKWSDVLTSIGFSKKINQQLENTMKILSFSYYDMPSYLRSCLLYLSVFPEDCNIDKDPLIWKWIAEGFIHQEPQGISLFELGERYFNDLVNRSMIQATETEWVDGMVAGCRVHDMVLDLIRSLSSKENFVIIIDSDGASVSTLPSCTRRLAQHNITMGSTFDASMVGMPQLRSFISYSCAVDKLAPLSRFKHLRVLNMEGCNNVRSSHLVHLGNMLHLRYLGMQNTGIQDLPNEIGALKLLQTLNLDRTGVEQLTSSISRLTQLVCLNCDWWRTAAPCWIGKLASLEELKVCVHSSDGNARVFLKALGSLTKLRVLRMGIDEVIDNDMERDLVLSIGKLHKLQHFEFFPHFNAVARTAMWGGGGIVLPQHLRIVCLRAFSYSWLPSCISDAYLPHLTHLILPVDAMDQKGLKFLAKLPELYHLVLWTKCTLTMSNISADIGHFQKLRFFMISMSMIQFQCKEEDSSVSFHIWNGIDAMPFGSGKNDCSVPPSAVMPNLEELSCRIFVRAIKDGNGDCANIGLQYLSSLQKVEVGLDCSGASAAEVEEAEAALRKATEVHPNRPRLKMQRGDKEMISAVQIEKAQEDDNVPTEELQKQQEGEATADEGISKLGAVNSSIDSV</sequence>
<comment type="similarity">
    <text evidence="1">Belongs to the disease resistance NB-LRR family.</text>
</comment>
<dbReference type="InterPro" id="IPR036388">
    <property type="entry name" value="WH-like_DNA-bd_sf"/>
</dbReference>
<dbReference type="Gene3D" id="3.40.50.300">
    <property type="entry name" value="P-loop containing nucleotide triphosphate hydrolases"/>
    <property type="match status" value="1"/>
</dbReference>
<feature type="domain" description="Disease resistance R13L4/SHOC-2-like LRR" evidence="11">
    <location>
        <begin position="557"/>
        <end position="952"/>
    </location>
</feature>
<dbReference type="OrthoDB" id="599337at2759"/>
<dbReference type="SUPFAM" id="SSF52047">
    <property type="entry name" value="RNI-like"/>
    <property type="match status" value="1"/>
</dbReference>
<evidence type="ECO:0008006" key="14">
    <source>
        <dbReference type="Google" id="ProtNLM"/>
    </source>
</evidence>
<keyword evidence="13" id="KW-1185">Reference proteome</keyword>
<dbReference type="Pfam" id="PF23559">
    <property type="entry name" value="WHD_DRP"/>
    <property type="match status" value="1"/>
</dbReference>
<keyword evidence="5" id="KW-0611">Plant defense</keyword>
<dbReference type="Gene3D" id="3.80.10.10">
    <property type="entry name" value="Ribonuclease Inhibitor"/>
    <property type="match status" value="1"/>
</dbReference>
<keyword evidence="3" id="KW-0677">Repeat</keyword>
<name>A0A5J9UKQ7_9POAL</name>
<evidence type="ECO:0000313" key="12">
    <source>
        <dbReference type="EMBL" id="TVU23871.1"/>
    </source>
</evidence>
<dbReference type="InterPro" id="IPR055414">
    <property type="entry name" value="LRR_R13L4/SHOC2-like"/>
</dbReference>
<dbReference type="Gene3D" id="1.20.5.4130">
    <property type="match status" value="1"/>
</dbReference>
<dbReference type="InterPro" id="IPR038005">
    <property type="entry name" value="RX-like_CC"/>
</dbReference>
<evidence type="ECO:0000256" key="1">
    <source>
        <dbReference type="ARBA" id="ARBA00008894"/>
    </source>
</evidence>
<dbReference type="GO" id="GO:0042742">
    <property type="term" value="P:defense response to bacterium"/>
    <property type="evidence" value="ECO:0007669"/>
    <property type="project" value="UniProtKB-ARBA"/>
</dbReference>
<gene>
    <name evidence="12" type="ORF">EJB05_26255</name>
</gene>
<keyword evidence="4" id="KW-0547">Nucleotide-binding</keyword>
<evidence type="ECO:0000256" key="5">
    <source>
        <dbReference type="ARBA" id="ARBA00022821"/>
    </source>
</evidence>